<proteinExistence type="predicted"/>
<dbReference type="VEuPathDB" id="MicrosporidiaDB:CWI39_1555p0010"/>
<organism evidence="1 2">
    <name type="scientific">Hamiltosporidium magnivora</name>
    <dbReference type="NCBI Taxonomy" id="148818"/>
    <lineage>
        <taxon>Eukaryota</taxon>
        <taxon>Fungi</taxon>
        <taxon>Fungi incertae sedis</taxon>
        <taxon>Microsporidia</taxon>
        <taxon>Dubosqiidae</taxon>
        <taxon>Hamiltosporidium</taxon>
    </lineage>
</organism>
<dbReference type="VEuPathDB" id="MicrosporidiaDB:CWI36_0479p0020"/>
<comment type="caution">
    <text evidence="1">The sequence shown here is derived from an EMBL/GenBank/DDBJ whole genome shotgun (WGS) entry which is preliminary data.</text>
</comment>
<evidence type="ECO:0000313" key="2">
    <source>
        <dbReference type="Proteomes" id="UP000293045"/>
    </source>
</evidence>
<dbReference type="AlphaFoldDB" id="A0A4Q9L2Y3"/>
<accession>A0A4Q9L2Y3</accession>
<reference evidence="1 2" key="1">
    <citation type="submission" date="2017-12" db="EMBL/GenBank/DDBJ databases">
        <authorList>
            <person name="Pombert J.-F."/>
            <person name="Haag K.L."/>
            <person name="Ebert D."/>
        </authorList>
    </citation>
    <scope>NUCLEOTIDE SEQUENCE [LARGE SCALE GENOMIC DNA]</scope>
    <source>
        <strain evidence="1">IL-BN-2</strain>
    </source>
</reference>
<dbReference type="Proteomes" id="UP000293045">
    <property type="component" value="Unassembled WGS sequence"/>
</dbReference>
<gene>
    <name evidence="1" type="ORF">CWI39_1555p0010</name>
</gene>
<name>A0A4Q9L2Y3_9MICR</name>
<dbReference type="EMBL" id="PIXR01001555">
    <property type="protein sequence ID" value="TBU00860.1"/>
    <property type="molecule type" value="Genomic_DNA"/>
</dbReference>
<protein>
    <submittedName>
        <fullName evidence="1">Uncharacterized protein</fullName>
    </submittedName>
</protein>
<sequence>MDLEKNENEINFYTENCSSSSLETFIESDVSTLSNLNTDAIITKKNDQSFLIIPQDISFSIYENIKHFSNIFNRDMYLEKKSDSLELEINSAILRRNNSSNCVKNIELYQNNLKSIKILEINSYNLSGEDIKAFDIFLEGNEITVIDDFISIYNNNIISIYKWDSNIKLSKIKVFKTHLLLFYIKSNLLSKNSRIIFYTIILTLIKQKIKRIDSFLEGILLYLDIDNITDMEIIDEKIIIKYKNSISYSYDLYLNRIDTPNNYNINSINTSSTNNTPNINTKNTNNCTKKDILSQINTSNTTIIVKPDIIEINHKEKSFFENIKVPNAQQCVYTSNYMFLLCDKFIRVLKFL</sequence>
<evidence type="ECO:0000313" key="1">
    <source>
        <dbReference type="EMBL" id="TBU00860.1"/>
    </source>
</evidence>